<keyword evidence="2" id="KW-0456">Lyase</keyword>
<dbReference type="PANTHER" id="PTHR30143:SF0">
    <property type="entry name" value="2-KETO-4-PENTENOATE HYDRATASE"/>
    <property type="match status" value="1"/>
</dbReference>
<name>A0A6A5XG68_9PLEO</name>
<comment type="similarity">
    <text evidence="1">Belongs to the FAH family.</text>
</comment>
<dbReference type="GeneID" id="54281168"/>
<dbReference type="AlphaFoldDB" id="A0A6A5XG68"/>
<dbReference type="SUPFAM" id="SSF56529">
    <property type="entry name" value="FAH"/>
    <property type="match status" value="1"/>
</dbReference>
<dbReference type="InterPro" id="IPR011234">
    <property type="entry name" value="Fumarylacetoacetase-like_C"/>
</dbReference>
<dbReference type="GO" id="GO:0005737">
    <property type="term" value="C:cytoplasm"/>
    <property type="evidence" value="ECO:0007669"/>
    <property type="project" value="TreeGrafter"/>
</dbReference>
<evidence type="ECO:0000313" key="5">
    <source>
        <dbReference type="Proteomes" id="UP000799778"/>
    </source>
</evidence>
<dbReference type="InterPro" id="IPR036663">
    <property type="entry name" value="Fumarylacetoacetase_C_sf"/>
</dbReference>
<keyword evidence="5" id="KW-1185">Reference proteome</keyword>
<dbReference type="InterPro" id="IPR050772">
    <property type="entry name" value="Hydratase-Decarb/MhpD_sf"/>
</dbReference>
<organism evidence="4 5">
    <name type="scientific">Aaosphaeria arxii CBS 175.79</name>
    <dbReference type="NCBI Taxonomy" id="1450172"/>
    <lineage>
        <taxon>Eukaryota</taxon>
        <taxon>Fungi</taxon>
        <taxon>Dikarya</taxon>
        <taxon>Ascomycota</taxon>
        <taxon>Pezizomycotina</taxon>
        <taxon>Dothideomycetes</taxon>
        <taxon>Pleosporomycetidae</taxon>
        <taxon>Pleosporales</taxon>
        <taxon>Pleosporales incertae sedis</taxon>
        <taxon>Aaosphaeria</taxon>
    </lineage>
</organism>
<dbReference type="Proteomes" id="UP000799778">
    <property type="component" value="Unassembled WGS sequence"/>
</dbReference>
<dbReference type="PANTHER" id="PTHR30143">
    <property type="entry name" value="ACID HYDRATASE"/>
    <property type="match status" value="1"/>
</dbReference>
<dbReference type="GO" id="GO:0008684">
    <property type="term" value="F:2-oxopent-4-enoate hydratase activity"/>
    <property type="evidence" value="ECO:0007669"/>
    <property type="project" value="TreeGrafter"/>
</dbReference>
<dbReference type="EMBL" id="ML978073">
    <property type="protein sequence ID" value="KAF2011821.1"/>
    <property type="molecule type" value="Genomic_DNA"/>
</dbReference>
<accession>A0A6A5XG68</accession>
<evidence type="ECO:0000256" key="1">
    <source>
        <dbReference type="ARBA" id="ARBA00010211"/>
    </source>
</evidence>
<evidence type="ECO:0000256" key="2">
    <source>
        <dbReference type="ARBA" id="ARBA00023239"/>
    </source>
</evidence>
<proteinExistence type="inferred from homology"/>
<feature type="domain" description="Fumarylacetoacetase-like C-terminal" evidence="3">
    <location>
        <begin position="87"/>
        <end position="270"/>
    </location>
</feature>
<dbReference type="Gene3D" id="3.90.850.10">
    <property type="entry name" value="Fumarylacetoacetase-like, C-terminal domain"/>
    <property type="match status" value="1"/>
</dbReference>
<gene>
    <name evidence="4" type="ORF">BU24DRAFT_353270</name>
</gene>
<evidence type="ECO:0000259" key="3">
    <source>
        <dbReference type="Pfam" id="PF01557"/>
    </source>
</evidence>
<reference evidence="4" key="1">
    <citation type="journal article" date="2020" name="Stud. Mycol.">
        <title>101 Dothideomycetes genomes: a test case for predicting lifestyles and emergence of pathogens.</title>
        <authorList>
            <person name="Haridas S."/>
            <person name="Albert R."/>
            <person name="Binder M."/>
            <person name="Bloem J."/>
            <person name="Labutti K."/>
            <person name="Salamov A."/>
            <person name="Andreopoulos B."/>
            <person name="Baker S."/>
            <person name="Barry K."/>
            <person name="Bills G."/>
            <person name="Bluhm B."/>
            <person name="Cannon C."/>
            <person name="Castanera R."/>
            <person name="Culley D."/>
            <person name="Daum C."/>
            <person name="Ezra D."/>
            <person name="Gonzalez J."/>
            <person name="Henrissat B."/>
            <person name="Kuo A."/>
            <person name="Liang C."/>
            <person name="Lipzen A."/>
            <person name="Lutzoni F."/>
            <person name="Magnuson J."/>
            <person name="Mondo S."/>
            <person name="Nolan M."/>
            <person name="Ohm R."/>
            <person name="Pangilinan J."/>
            <person name="Park H.-J."/>
            <person name="Ramirez L."/>
            <person name="Alfaro M."/>
            <person name="Sun H."/>
            <person name="Tritt A."/>
            <person name="Yoshinaga Y."/>
            <person name="Zwiers L.-H."/>
            <person name="Turgeon B."/>
            <person name="Goodwin S."/>
            <person name="Spatafora J."/>
            <person name="Crous P."/>
            <person name="Grigoriev I."/>
        </authorList>
    </citation>
    <scope>NUCLEOTIDE SEQUENCE</scope>
    <source>
        <strain evidence="4">CBS 175.79</strain>
    </source>
</reference>
<protein>
    <submittedName>
        <fullName evidence="4">Putative TodF product hydratase</fullName>
    </submittedName>
</protein>
<evidence type="ECO:0000313" key="4">
    <source>
        <dbReference type="EMBL" id="KAF2011821.1"/>
    </source>
</evidence>
<sequence>MRSSESPENGVQDSQKLEEISVALRQARITQTPIPPPIKSYPALSAEGAFEVQRITVRNALADGDRLVGMKLGNIAKVMQDAFGLDQPDYGFLLASSFRYEGTTLKLEEYIKPYVELEPAFVLKAPLRGPNVTAADVISAIDYAIPAIEIIDSRIINWEIGLQDTLADNGSTAAVLLGGTQRRLDQLTLSDMKGVLKFNSKEVMTGNTSNILGNPINAVAWLANRLAHYNVGLEAGQVVLPGSCLQAVPMREAGRWTCTYEGWGTIEFDVV</sequence>
<dbReference type="Pfam" id="PF01557">
    <property type="entry name" value="FAA_hydrolase"/>
    <property type="match status" value="1"/>
</dbReference>
<dbReference type="OrthoDB" id="4391601at2759"/>
<dbReference type="RefSeq" id="XP_033380160.1">
    <property type="nucleotide sequence ID" value="XM_033523771.1"/>
</dbReference>